<sequence length="72" mass="7963">MLTPEVKKPRTFLFANHCFTWSYPAAAITLIGTGALRGVTPALRISFRQLFTSSQCLYSFKEVLGIGIPCKP</sequence>
<gene>
    <name evidence="2" type="ORF">RIMI_LOCUS11642390</name>
</gene>
<keyword evidence="3" id="KW-1185">Reference proteome</keyword>
<accession>A0ABN9LPK1</accession>
<organism evidence="2 3">
    <name type="scientific">Ranitomeya imitator</name>
    <name type="common">mimic poison frog</name>
    <dbReference type="NCBI Taxonomy" id="111125"/>
    <lineage>
        <taxon>Eukaryota</taxon>
        <taxon>Metazoa</taxon>
        <taxon>Chordata</taxon>
        <taxon>Craniata</taxon>
        <taxon>Vertebrata</taxon>
        <taxon>Euteleostomi</taxon>
        <taxon>Amphibia</taxon>
        <taxon>Batrachia</taxon>
        <taxon>Anura</taxon>
        <taxon>Neobatrachia</taxon>
        <taxon>Hyloidea</taxon>
        <taxon>Dendrobatidae</taxon>
        <taxon>Dendrobatinae</taxon>
        <taxon>Ranitomeya</taxon>
    </lineage>
</organism>
<keyword evidence="1" id="KW-1133">Transmembrane helix</keyword>
<evidence type="ECO:0000256" key="1">
    <source>
        <dbReference type="SAM" id="Phobius"/>
    </source>
</evidence>
<feature type="transmembrane region" description="Helical" evidence="1">
    <location>
        <begin position="20"/>
        <end position="39"/>
    </location>
</feature>
<protein>
    <submittedName>
        <fullName evidence="2">Uncharacterized protein</fullName>
    </submittedName>
</protein>
<proteinExistence type="predicted"/>
<reference evidence="2" key="1">
    <citation type="submission" date="2023-07" db="EMBL/GenBank/DDBJ databases">
        <authorList>
            <person name="Stuckert A."/>
        </authorList>
    </citation>
    <scope>NUCLEOTIDE SEQUENCE</scope>
</reference>
<evidence type="ECO:0000313" key="2">
    <source>
        <dbReference type="EMBL" id="CAJ0947324.1"/>
    </source>
</evidence>
<keyword evidence="1" id="KW-0472">Membrane</keyword>
<name>A0ABN9LPK1_9NEOB</name>
<comment type="caution">
    <text evidence="2">The sequence shown here is derived from an EMBL/GenBank/DDBJ whole genome shotgun (WGS) entry which is preliminary data.</text>
</comment>
<evidence type="ECO:0000313" key="3">
    <source>
        <dbReference type="Proteomes" id="UP001176940"/>
    </source>
</evidence>
<dbReference type="EMBL" id="CAUEEQ010026591">
    <property type="protein sequence ID" value="CAJ0947324.1"/>
    <property type="molecule type" value="Genomic_DNA"/>
</dbReference>
<dbReference type="Proteomes" id="UP001176940">
    <property type="component" value="Unassembled WGS sequence"/>
</dbReference>
<keyword evidence="1" id="KW-0812">Transmembrane</keyword>